<evidence type="ECO:0000313" key="2">
    <source>
        <dbReference type="EMBL" id="ROO24614.1"/>
    </source>
</evidence>
<organism evidence="2 3">
    <name type="scientific">Salinisphaera orenii YIM 95161</name>
    <dbReference type="NCBI Taxonomy" id="1051139"/>
    <lineage>
        <taxon>Bacteria</taxon>
        <taxon>Pseudomonadati</taxon>
        <taxon>Pseudomonadota</taxon>
        <taxon>Gammaproteobacteria</taxon>
        <taxon>Salinisphaerales</taxon>
        <taxon>Salinisphaeraceae</taxon>
        <taxon>Salinisphaera</taxon>
    </lineage>
</organism>
<dbReference type="AlphaFoldDB" id="A0A423PGA8"/>
<feature type="compositionally biased region" description="Low complexity" evidence="1">
    <location>
        <begin position="1"/>
        <end position="15"/>
    </location>
</feature>
<evidence type="ECO:0000313" key="3">
    <source>
        <dbReference type="Proteomes" id="UP000285123"/>
    </source>
</evidence>
<name>A0A423PGA8_9GAMM</name>
<reference evidence="2 3" key="1">
    <citation type="submission" date="2013-10" db="EMBL/GenBank/DDBJ databases">
        <title>Salinisphaera halophila YIM 95161 Genome Sequencing.</title>
        <authorList>
            <person name="Lai Q."/>
            <person name="Li C."/>
            <person name="Shao Z."/>
        </authorList>
    </citation>
    <scope>NUCLEOTIDE SEQUENCE [LARGE SCALE GENOMIC DNA]</scope>
    <source>
        <strain evidence="2 3">YIM 95161</strain>
    </source>
</reference>
<proteinExistence type="predicted"/>
<comment type="caution">
    <text evidence="2">The sequence shown here is derived from an EMBL/GenBank/DDBJ whole genome shotgun (WGS) entry which is preliminary data.</text>
</comment>
<evidence type="ECO:0000256" key="1">
    <source>
        <dbReference type="SAM" id="MobiDB-lite"/>
    </source>
</evidence>
<protein>
    <submittedName>
        <fullName evidence="2">Uncharacterized protein</fullName>
    </submittedName>
</protein>
<accession>A0A423PGA8</accession>
<gene>
    <name evidence="2" type="ORF">SAHL_15575</name>
</gene>
<sequence length="31" mass="2969">MAAAAAERAGSRTGAADGGVAPTRRGSEPRA</sequence>
<dbReference type="Proteomes" id="UP000285123">
    <property type="component" value="Unassembled WGS sequence"/>
</dbReference>
<feature type="region of interest" description="Disordered" evidence="1">
    <location>
        <begin position="1"/>
        <end position="31"/>
    </location>
</feature>
<dbReference type="EMBL" id="AYKF01000125">
    <property type="protein sequence ID" value="ROO24614.1"/>
    <property type="molecule type" value="Genomic_DNA"/>
</dbReference>